<keyword evidence="4" id="KW-1185">Reference proteome</keyword>
<dbReference type="Gene3D" id="3.40.50.410">
    <property type="entry name" value="von Willebrand factor, type A domain"/>
    <property type="match status" value="1"/>
</dbReference>
<feature type="domain" description="VWFA" evidence="2">
    <location>
        <begin position="221"/>
        <end position="408"/>
    </location>
</feature>
<dbReference type="SUPFAM" id="SSF48056">
    <property type="entry name" value="Di-copper centre-containing domain"/>
    <property type="match status" value="1"/>
</dbReference>
<evidence type="ECO:0000313" key="4">
    <source>
        <dbReference type="Proteomes" id="UP001175000"/>
    </source>
</evidence>
<dbReference type="GO" id="GO:0016491">
    <property type="term" value="F:oxidoreductase activity"/>
    <property type="evidence" value="ECO:0007669"/>
    <property type="project" value="InterPro"/>
</dbReference>
<dbReference type="InterPro" id="IPR008922">
    <property type="entry name" value="Di-copper_centre_dom_sf"/>
</dbReference>
<organism evidence="3 4">
    <name type="scientific">Immersiella caudata</name>
    <dbReference type="NCBI Taxonomy" id="314043"/>
    <lineage>
        <taxon>Eukaryota</taxon>
        <taxon>Fungi</taxon>
        <taxon>Dikarya</taxon>
        <taxon>Ascomycota</taxon>
        <taxon>Pezizomycotina</taxon>
        <taxon>Sordariomycetes</taxon>
        <taxon>Sordariomycetidae</taxon>
        <taxon>Sordariales</taxon>
        <taxon>Lasiosphaeriaceae</taxon>
        <taxon>Immersiella</taxon>
    </lineage>
</organism>
<dbReference type="PANTHER" id="PTHR10579:SF43">
    <property type="entry name" value="ZINC FINGER (C3HC4-TYPE RING FINGER) FAMILY PROTEIN"/>
    <property type="match status" value="1"/>
</dbReference>
<dbReference type="AlphaFoldDB" id="A0AA39XIZ2"/>
<evidence type="ECO:0000259" key="2">
    <source>
        <dbReference type="PROSITE" id="PS50234"/>
    </source>
</evidence>
<dbReference type="SMART" id="SM00327">
    <property type="entry name" value="VWA"/>
    <property type="match status" value="1"/>
</dbReference>
<keyword evidence="1" id="KW-0732">Signal</keyword>
<protein>
    <submittedName>
        <fullName evidence="3">von Willebrand factor type A domain-containing protein</fullName>
    </submittedName>
</protein>
<dbReference type="Proteomes" id="UP001175000">
    <property type="component" value="Unassembled WGS sequence"/>
</dbReference>
<dbReference type="InterPro" id="IPR051266">
    <property type="entry name" value="CLCR"/>
</dbReference>
<gene>
    <name evidence="3" type="ORF">B0T14DRAFT_508075</name>
</gene>
<feature type="chain" id="PRO_5041201311" evidence="1">
    <location>
        <begin position="18"/>
        <end position="1003"/>
    </location>
</feature>
<name>A0AA39XIZ2_9PEZI</name>
<dbReference type="Pfam" id="PF00264">
    <property type="entry name" value="Tyrosinase"/>
    <property type="match status" value="1"/>
</dbReference>
<dbReference type="SUPFAM" id="SSF53300">
    <property type="entry name" value="vWA-like"/>
    <property type="match status" value="1"/>
</dbReference>
<dbReference type="InterPro" id="IPR036465">
    <property type="entry name" value="vWFA_dom_sf"/>
</dbReference>
<evidence type="ECO:0000256" key="1">
    <source>
        <dbReference type="SAM" id="SignalP"/>
    </source>
</evidence>
<accession>A0AA39XIZ2</accession>
<dbReference type="InterPro" id="IPR002035">
    <property type="entry name" value="VWF_A"/>
</dbReference>
<feature type="signal peptide" evidence="1">
    <location>
        <begin position="1"/>
        <end position="17"/>
    </location>
</feature>
<proteinExistence type="predicted"/>
<dbReference type="EMBL" id="JAULSU010000001">
    <property type="protein sequence ID" value="KAK0633945.1"/>
    <property type="molecule type" value="Genomic_DNA"/>
</dbReference>
<dbReference type="PANTHER" id="PTHR10579">
    <property type="entry name" value="CALCIUM-ACTIVATED CHLORIDE CHANNEL REGULATOR"/>
    <property type="match status" value="1"/>
</dbReference>
<sequence length="1003" mass="107840">MYSFIFPIFLSITVSWADPLHEQDTLLWMQQSVASVNGFFQQPWACGGSDPGLQDMRQFHLNWHCANPDRGPDNFGNRFFGFHKQFLQGYNSYLASVGSPRVQVWEPGPEKPIPPGYQGRPRGTACTDCQAIPPEWLAPPDGMLNTFRSASALGWALIRWHNDNHGFVASASAEAGASGRCSGGRPDMGCAAWSPNDPIFYSYHHVFDEIQDNWRTLQPTDVAIVLDRSGSMALPGSTGSTSTRLDAAKSAAAMFADLVDETGGHKIGMVSFSTQASSSPDMPLTDPAAAPGVLAAALARLTADGMTSIGDGLIKGQALVASGAEERKAILLMTDGEENRAPMIRDAYGPLGDATHVCSIGLGTSLTLNGPKMSQLAERQGGIYISTPDDLELKKFFVFCFANIFDSFVGEDPLDVLEANELVSAPTVHRAVGDEKVTFILGWDNETSPLRLAITTPSGSVLDLNAPDVTSKVGPSWHIVRIKTPYFGETDGDWTARVVRPVTSFVNGFTPRSFVNASDGLELFRAELSVLCGGPNDCRHILYYEDQPLNLLDSFDTQSSVYADGLAQMTGRGILGNVTMATNATEFDSLLRDVKQYDLLVYSSQFAKSAQTYDARLAEILCARLIKSIVSDTRGTTIPGATDILKCAGAGPGQSSKEYTHIYSANSSFVSWPAEIQQPPDVPFPPHPLFPADSRRSSVQATYNNDTRHPAVIAVGASLASRQRYFVTVLTRGRAKVKPWLYRNNTYTLEDLHPTFRLPITHRPPCGFSSVNATVTITRPLASTSNLTLNANAPTSTTLAGDTLGPRAAAAQVLGPDRATPPTTTITLPLWDDGTHGDTVAGDHFYETAVPPDLVRFDGEYHLHARFRLCTTNCGRGAGTGNETCGAQETCILREAHQTIFVTAGLAPSGTKVSVQNLGVGNGGRARASVKVTPGDARGTLLGPGFAEQLVVTRVGDVVVEAMREFDGRGTYEILVSYVRVEGARMVVAMFGRPGGNVTVALP</sequence>
<dbReference type="Pfam" id="PF13519">
    <property type="entry name" value="VWA_2"/>
    <property type="match status" value="1"/>
</dbReference>
<dbReference type="PROSITE" id="PS50234">
    <property type="entry name" value="VWFA"/>
    <property type="match status" value="1"/>
</dbReference>
<evidence type="ECO:0000313" key="3">
    <source>
        <dbReference type="EMBL" id="KAK0633945.1"/>
    </source>
</evidence>
<comment type="caution">
    <text evidence="3">The sequence shown here is derived from an EMBL/GenBank/DDBJ whole genome shotgun (WGS) entry which is preliminary data.</text>
</comment>
<dbReference type="PROSITE" id="PS00498">
    <property type="entry name" value="TYROSINASE_2"/>
    <property type="match status" value="1"/>
</dbReference>
<dbReference type="InterPro" id="IPR002227">
    <property type="entry name" value="Tyrosinase_Cu-bd"/>
</dbReference>
<reference evidence="3" key="1">
    <citation type="submission" date="2023-06" db="EMBL/GenBank/DDBJ databases">
        <title>Genome-scale phylogeny and comparative genomics of the fungal order Sordariales.</title>
        <authorList>
            <consortium name="Lawrence Berkeley National Laboratory"/>
            <person name="Hensen N."/>
            <person name="Bonometti L."/>
            <person name="Westerberg I."/>
            <person name="Brannstrom I.O."/>
            <person name="Guillou S."/>
            <person name="Cros-Aarteil S."/>
            <person name="Calhoun S."/>
            <person name="Haridas S."/>
            <person name="Kuo A."/>
            <person name="Mondo S."/>
            <person name="Pangilinan J."/>
            <person name="Riley R."/>
            <person name="Labutti K."/>
            <person name="Andreopoulos B."/>
            <person name="Lipzen A."/>
            <person name="Chen C."/>
            <person name="Yanf M."/>
            <person name="Daum C."/>
            <person name="Ng V."/>
            <person name="Clum A."/>
            <person name="Steindorff A."/>
            <person name="Ohm R."/>
            <person name="Martin F."/>
            <person name="Silar P."/>
            <person name="Natvig D."/>
            <person name="Lalanne C."/>
            <person name="Gautier V."/>
            <person name="Ament-Velasquez S.L."/>
            <person name="Kruys A."/>
            <person name="Hutchinson M.I."/>
            <person name="Powell A.J."/>
            <person name="Barry K."/>
            <person name="Miller A.N."/>
            <person name="Grigoriev I.V."/>
            <person name="Debuchy R."/>
            <person name="Gladieux P."/>
            <person name="Thoren M.H."/>
            <person name="Johannesson H."/>
        </authorList>
    </citation>
    <scope>NUCLEOTIDE SEQUENCE</scope>
    <source>
        <strain evidence="3">CBS 606.72</strain>
    </source>
</reference>